<feature type="transmembrane region" description="Helical" evidence="2">
    <location>
        <begin position="650"/>
        <end position="673"/>
    </location>
</feature>
<dbReference type="HOGENOM" id="CLU_005856_1_0_11"/>
<feature type="transmembrane region" description="Helical" evidence="2">
    <location>
        <begin position="751"/>
        <end position="770"/>
    </location>
</feature>
<feature type="compositionally biased region" description="Basic and acidic residues" evidence="1">
    <location>
        <begin position="983"/>
        <end position="993"/>
    </location>
</feature>
<keyword evidence="2" id="KW-0472">Membrane</keyword>
<evidence type="ECO:0000256" key="1">
    <source>
        <dbReference type="SAM" id="MobiDB-lite"/>
    </source>
</evidence>
<sequence length="1004" mass="108540">MLAKDSSKLWSWVEEAPDNRQEVTEDILSAAGRVVAVLVAHNGEAWLPRTLAHLERLEVHPGMLIGVDADSSDESRLMLETTGIFDLVVDGNQNLGFGENIKFGLSAAGIDEKLARAEFDWVWLLHDDLAVGRTSLTHLVAEAIGDERPDVLIPKLLMPKRRNHPDKIASLGESIAADGTRAPVVEPGELDQGQLEPVSVLGGCSAGMMISLKAWQKLDGFSPDLPLFRDAVEFGMRANRAKMKVLTCPDASMRHINATRNGLRNTKLTNDPKAFDIALGMMVAAGHSQNVSKASKKLTSIARLNWLGHLFSKSADSRNALKAAITKFNTEKPSVQRISEAAEKSGDFANIDKALFPARFWEMRQALDLLAGKVADKTAARSLRPEPEARGGLRTLASPGMITAAFLLVITIIASRFLLSFGKLTAPLLLQSPDSLGVAWRNWTHSVPGLFGANPPWLGLMAFGSTLTFGQPEWFATVLVLGGCLIAGACGYFFLRHLTKSRWQAAVLASLWGLALPLSGATGAGSLDAIAAAILLPLIANVCRVWLVNDKAGPQMWRRPAHFALLSTILISFVPLTWLVLALVAFLIGKRTKNWKAALIAALGPIVVLLPWLPRLFSDPGRLLTGSEPSAVWSSSAPNPLGLLAGRGEFASAPIAINVLVIAVFWVLALVAVYRLRSRLVLYLAGSAVAFLAVAILLSRLVVTVNYVPARPISFVWLFCYLGVLLMLAALGTDPTDIRMSRAELLHKPNFWLAAAAVFGVLLGSFWWAIAGSGPNLNRGNQQVPSYVQDTLRSERHTRALLVEADGSVAKYWLVDENGPTWGSGEKPAIGSRAANNQLSDLAKQIAQGMPSDDVYEQLTGLAISHIWVRGVSEEAIQEFSSSASLTPIDVDDNTTVFSMPSNVSRMMFKDGKVLLSEPKDSQWSAKAVGTRLTASDAGDWRQAWELSEKKNVEISASPSLFSMATQILGLLALGILGAPAAKEEKLPRRATETAKQSARRRAE</sequence>
<evidence type="ECO:0000313" key="4">
    <source>
        <dbReference type="Proteomes" id="UP000014417"/>
    </source>
</evidence>
<dbReference type="InterPro" id="IPR050834">
    <property type="entry name" value="Glycosyltransf_2"/>
</dbReference>
<dbReference type="STRING" id="883161.HMPREF9306_01672"/>
<feature type="transmembrane region" description="Helical" evidence="2">
    <location>
        <begin position="474"/>
        <end position="495"/>
    </location>
</feature>
<dbReference type="PANTHER" id="PTHR43685">
    <property type="entry name" value="GLYCOSYLTRANSFERASE"/>
    <property type="match status" value="1"/>
</dbReference>
<feature type="transmembrane region" description="Helical" evidence="2">
    <location>
        <begin position="680"/>
        <end position="702"/>
    </location>
</feature>
<evidence type="ECO:0000256" key="2">
    <source>
        <dbReference type="SAM" id="Phobius"/>
    </source>
</evidence>
<feature type="transmembrane region" description="Helical" evidence="2">
    <location>
        <begin position="560"/>
        <end position="588"/>
    </location>
</feature>
<gene>
    <name evidence="3" type="ORF">HMPREF9306_01672</name>
</gene>
<accession>S2VX82</accession>
<comment type="caution">
    <text evidence="3">The sequence shown here is derived from an EMBL/GenBank/DDBJ whole genome shotgun (WGS) entry which is preliminary data.</text>
</comment>
<dbReference type="AlphaFoldDB" id="S2VX82"/>
<dbReference type="EMBL" id="AGZR01000009">
    <property type="protein sequence ID" value="EPD32108.1"/>
    <property type="molecule type" value="Genomic_DNA"/>
</dbReference>
<keyword evidence="2" id="KW-1133">Transmembrane helix</keyword>
<name>S2VX82_9ACTN</name>
<dbReference type="InterPro" id="IPR029044">
    <property type="entry name" value="Nucleotide-diphossugar_trans"/>
</dbReference>
<organism evidence="3 4">
    <name type="scientific">Propionimicrobium lymphophilum ACS-093-V-SCH5</name>
    <dbReference type="NCBI Taxonomy" id="883161"/>
    <lineage>
        <taxon>Bacteria</taxon>
        <taxon>Bacillati</taxon>
        <taxon>Actinomycetota</taxon>
        <taxon>Actinomycetes</taxon>
        <taxon>Propionibacteriales</taxon>
        <taxon>Propionibacteriaceae</taxon>
        <taxon>Propionimicrobium</taxon>
    </lineage>
</organism>
<dbReference type="SUPFAM" id="SSF53448">
    <property type="entry name" value="Nucleotide-diphospho-sugar transferases"/>
    <property type="match status" value="1"/>
</dbReference>
<feature type="transmembrane region" description="Helical" evidence="2">
    <location>
        <begin position="507"/>
        <end position="540"/>
    </location>
</feature>
<keyword evidence="2" id="KW-0812">Transmembrane</keyword>
<feature type="transmembrane region" description="Helical" evidence="2">
    <location>
        <begin position="595"/>
        <end position="613"/>
    </location>
</feature>
<proteinExistence type="predicted"/>
<dbReference type="PANTHER" id="PTHR43685:SF3">
    <property type="entry name" value="SLR2126 PROTEIN"/>
    <property type="match status" value="1"/>
</dbReference>
<feature type="transmembrane region" description="Helical" evidence="2">
    <location>
        <begin position="714"/>
        <end position="731"/>
    </location>
</feature>
<dbReference type="RefSeq" id="WP_016456483.1">
    <property type="nucleotide sequence ID" value="NZ_KE150269.1"/>
</dbReference>
<feature type="region of interest" description="Disordered" evidence="1">
    <location>
        <begin position="983"/>
        <end position="1004"/>
    </location>
</feature>
<dbReference type="PATRIC" id="fig|883161.3.peg.1656"/>
<dbReference type="OrthoDB" id="3734530at2"/>
<keyword evidence="4" id="KW-1185">Reference proteome</keyword>
<evidence type="ECO:0000313" key="3">
    <source>
        <dbReference type="EMBL" id="EPD32108.1"/>
    </source>
</evidence>
<protein>
    <submittedName>
        <fullName evidence="3">Uncharacterized protein</fullName>
    </submittedName>
</protein>
<dbReference type="Proteomes" id="UP000014417">
    <property type="component" value="Unassembled WGS sequence"/>
</dbReference>
<reference evidence="3 4" key="1">
    <citation type="submission" date="2013-04" db="EMBL/GenBank/DDBJ databases">
        <title>The Genome Sequence of Propionimicrobium lymphophilum ACS-093-V-SCH5.</title>
        <authorList>
            <consortium name="The Broad Institute Genomics Platform"/>
            <person name="Earl A."/>
            <person name="Ward D."/>
            <person name="Feldgarden M."/>
            <person name="Gevers D."/>
            <person name="Saerens B."/>
            <person name="Vaneechoutte M."/>
            <person name="Walker B."/>
            <person name="Young S."/>
            <person name="Zeng Q."/>
            <person name="Gargeya S."/>
            <person name="Fitzgerald M."/>
            <person name="Haas B."/>
            <person name="Abouelleil A."/>
            <person name="Allen A.W."/>
            <person name="Alvarado L."/>
            <person name="Arachchi H.M."/>
            <person name="Berlin A.M."/>
            <person name="Chapman S.B."/>
            <person name="Gainer-Dewar J."/>
            <person name="Goldberg J."/>
            <person name="Griggs A."/>
            <person name="Gujja S."/>
            <person name="Hansen M."/>
            <person name="Howarth C."/>
            <person name="Imamovic A."/>
            <person name="Ireland A."/>
            <person name="Larimer J."/>
            <person name="McCowan C."/>
            <person name="Murphy C."/>
            <person name="Pearson M."/>
            <person name="Poon T.W."/>
            <person name="Priest M."/>
            <person name="Roberts A."/>
            <person name="Saif S."/>
            <person name="Shea T."/>
            <person name="Sisk P."/>
            <person name="Sykes S."/>
            <person name="Wortman J."/>
            <person name="Nusbaum C."/>
            <person name="Birren B."/>
        </authorList>
    </citation>
    <scope>NUCLEOTIDE SEQUENCE [LARGE SCALE GENOMIC DNA]</scope>
    <source>
        <strain evidence="3 4">ACS-093-V-SCH5</strain>
    </source>
</reference>
<feature type="transmembrane region" description="Helical" evidence="2">
    <location>
        <begin position="400"/>
        <end position="419"/>
    </location>
</feature>
<dbReference type="Gene3D" id="3.90.550.10">
    <property type="entry name" value="Spore Coat Polysaccharide Biosynthesis Protein SpsA, Chain A"/>
    <property type="match status" value="1"/>
</dbReference>